<evidence type="ECO:0000313" key="4">
    <source>
        <dbReference type="Proteomes" id="UP000245942"/>
    </source>
</evidence>
<dbReference type="Gene3D" id="3.40.1190.20">
    <property type="match status" value="1"/>
</dbReference>
<dbReference type="Gene3D" id="1.20.910.10">
    <property type="entry name" value="Heme oxygenase-like"/>
    <property type="match status" value="1"/>
</dbReference>
<evidence type="ECO:0000313" key="3">
    <source>
        <dbReference type="EMBL" id="PWN18871.1"/>
    </source>
</evidence>
<name>A0A316U314_9BASI</name>
<dbReference type="RefSeq" id="XP_025346031.1">
    <property type="nucleotide sequence ID" value="XM_025493190.1"/>
</dbReference>
<dbReference type="GO" id="GO:0008972">
    <property type="term" value="F:phosphomethylpyrimidine kinase activity"/>
    <property type="evidence" value="ECO:0007669"/>
    <property type="project" value="InterPro"/>
</dbReference>
<dbReference type="AlphaFoldDB" id="A0A316U314"/>
<feature type="domain" description="Thiaminase-2/PQQC" evidence="1">
    <location>
        <begin position="479"/>
        <end position="679"/>
    </location>
</feature>
<feature type="domain" description="Pyridoxamine kinase/Phosphomethylpyrimidine kinase" evidence="2">
    <location>
        <begin position="20"/>
        <end position="218"/>
    </location>
</feature>
<keyword evidence="4" id="KW-1185">Reference proteome</keyword>
<dbReference type="GO" id="GO:0009228">
    <property type="term" value="P:thiamine biosynthetic process"/>
    <property type="evidence" value="ECO:0007669"/>
    <property type="project" value="InterPro"/>
</dbReference>
<accession>A0A316U314</accession>
<evidence type="ECO:0000259" key="1">
    <source>
        <dbReference type="Pfam" id="PF03070"/>
    </source>
</evidence>
<dbReference type="InterPro" id="IPR004399">
    <property type="entry name" value="HMP/HMP-P_kinase_dom"/>
</dbReference>
<dbReference type="InterPro" id="IPR029056">
    <property type="entry name" value="Ribokinase-like"/>
</dbReference>
<dbReference type="Pfam" id="PF03070">
    <property type="entry name" value="TENA_THI-4"/>
    <property type="match status" value="1"/>
</dbReference>
<proteinExistence type="predicted"/>
<organism evidence="3 4">
    <name type="scientific">Pseudomicrostroma glucosiphilum</name>
    <dbReference type="NCBI Taxonomy" id="1684307"/>
    <lineage>
        <taxon>Eukaryota</taxon>
        <taxon>Fungi</taxon>
        <taxon>Dikarya</taxon>
        <taxon>Basidiomycota</taxon>
        <taxon>Ustilaginomycotina</taxon>
        <taxon>Exobasidiomycetes</taxon>
        <taxon>Microstromatales</taxon>
        <taxon>Microstromatales incertae sedis</taxon>
        <taxon>Pseudomicrostroma</taxon>
    </lineage>
</organism>
<dbReference type="EMBL" id="KZ819334">
    <property type="protein sequence ID" value="PWN18871.1"/>
    <property type="molecule type" value="Genomic_DNA"/>
</dbReference>
<feature type="domain" description="Pyridoxamine kinase/Phosphomethylpyrimidine kinase" evidence="2">
    <location>
        <begin position="288"/>
        <end position="340"/>
    </location>
</feature>
<dbReference type="OrthoDB" id="10028886at2759"/>
<dbReference type="GO" id="GO:0005829">
    <property type="term" value="C:cytosol"/>
    <property type="evidence" value="ECO:0007669"/>
    <property type="project" value="TreeGrafter"/>
</dbReference>
<dbReference type="GeneID" id="37014924"/>
<dbReference type="Pfam" id="PF08543">
    <property type="entry name" value="Phos_pyr_kin"/>
    <property type="match status" value="2"/>
</dbReference>
<dbReference type="PANTHER" id="PTHR20858">
    <property type="entry name" value="PHOSPHOMETHYLPYRIMIDINE KINASE"/>
    <property type="match status" value="1"/>
</dbReference>
<reference evidence="3 4" key="1">
    <citation type="journal article" date="2018" name="Mol. Biol. Evol.">
        <title>Broad Genomic Sampling Reveals a Smut Pathogenic Ancestry of the Fungal Clade Ustilaginomycotina.</title>
        <authorList>
            <person name="Kijpornyongpan T."/>
            <person name="Mondo S.J."/>
            <person name="Barry K."/>
            <person name="Sandor L."/>
            <person name="Lee J."/>
            <person name="Lipzen A."/>
            <person name="Pangilinan J."/>
            <person name="LaButti K."/>
            <person name="Hainaut M."/>
            <person name="Henrissat B."/>
            <person name="Grigoriev I.V."/>
            <person name="Spatafora J.W."/>
            <person name="Aime M.C."/>
        </authorList>
    </citation>
    <scope>NUCLEOTIDE SEQUENCE [LARGE SCALE GENOMIC DNA]</scope>
    <source>
        <strain evidence="3 4">MCA 4718</strain>
    </source>
</reference>
<dbReference type="STRING" id="1684307.A0A316U314"/>
<dbReference type="SUPFAM" id="SSF48613">
    <property type="entry name" value="Heme oxygenase-like"/>
    <property type="match status" value="1"/>
</dbReference>
<dbReference type="SUPFAM" id="SSF53613">
    <property type="entry name" value="Ribokinase-like"/>
    <property type="match status" value="2"/>
</dbReference>
<evidence type="ECO:0000259" key="2">
    <source>
        <dbReference type="Pfam" id="PF08543"/>
    </source>
</evidence>
<dbReference type="PANTHER" id="PTHR20858:SF17">
    <property type="entry name" value="HYDROXYMETHYLPYRIMIDINE_PHOSPHOMETHYLPYRIMIDINE KINASE THI20-RELATED"/>
    <property type="match status" value="1"/>
</dbReference>
<dbReference type="InterPro" id="IPR004305">
    <property type="entry name" value="Thiaminase-2/PQQC"/>
</dbReference>
<sequence>MTTADAPHHTVRICTIAGSDSGGGAGIQADLKTFLALGAYGLSAITALTAQNTRGVQGIHYPPVEFLRQQLKSVTNDIAIDGWKIGMLGNEEITSAVEEELKRIRASQVSRQSVPIVLDPVMVSTSGSVLLSDDAIDSIVTRLLPLCTLLTPNLPEAEKIIAHIQEQQQHKTGRNDLVGARLETGFKTLASRLRAARYLTEHGPEAVLLKGGHEPMRRADLNEQLETLGLRPTLSAPSSQDEYDSLSAGCSVTESSSQRDMAKITCIRADSTPYSLFLRSLTQQGGVRGESQDLVMVDVLYDRVHDEYTIFVTGQVSRSCTHGTGCTLSSALAVHLAQQQWRQREQRPIADALRLATWKSINYVHAAIIRGYEDLGSGPGALDHGVSVQRRGVLTSTAPGLLEHEDLHECSATLQVEVGKSLGQDPAPFTTSLLSRSLPLWNRYIGHPFVLALAQPGALREGQNRTTVLTSNTIQRLPLPLQSFLYYLKQDYHFLLAFSKVYSLASSLSRDFQLAGFFNTLSKSMALEAAEHVSLCTTYFGMTSVVDLDKEEEGTAVIAYTRYVMDLARGGGDLITILTATMPCLLGYADMALLLQNELTRLGRSSFASENSASDPLDRGLRVWLDGYLSEEYRNTAQAGVALLEGMIARDPPSPLKMERLQAVWNKAVGLEIALWDECLQFSDFQSTTKTHSYMGGGSS</sequence>
<gene>
    <name evidence="3" type="ORF">BCV69DRAFT_284848</name>
</gene>
<evidence type="ECO:0008006" key="5">
    <source>
        <dbReference type="Google" id="ProtNLM"/>
    </source>
</evidence>
<protein>
    <recommendedName>
        <fullName evidence="5">Phosphomethylpyrimidine kinase</fullName>
    </recommendedName>
</protein>
<dbReference type="GO" id="GO:0008902">
    <property type="term" value="F:hydroxymethylpyrimidine kinase activity"/>
    <property type="evidence" value="ECO:0007669"/>
    <property type="project" value="TreeGrafter"/>
</dbReference>
<dbReference type="CDD" id="cd01169">
    <property type="entry name" value="HMPP_kinase"/>
    <property type="match status" value="1"/>
</dbReference>
<dbReference type="InterPro" id="IPR016084">
    <property type="entry name" value="Haem_Oase-like_multi-hlx"/>
</dbReference>
<dbReference type="CDD" id="cd19367">
    <property type="entry name" value="TenA_C_ScTHI20-like"/>
    <property type="match status" value="1"/>
</dbReference>
<dbReference type="Proteomes" id="UP000245942">
    <property type="component" value="Unassembled WGS sequence"/>
</dbReference>
<dbReference type="InterPro" id="IPR013749">
    <property type="entry name" value="PM/HMP-P_kinase-1"/>
</dbReference>